<dbReference type="SUPFAM" id="SSF48019">
    <property type="entry name" value="post-AAA+ oligomerization domain-like"/>
    <property type="match status" value="1"/>
</dbReference>
<dbReference type="InterPro" id="IPR048466">
    <property type="entry name" value="DNA_pol3_delta-like_C"/>
</dbReference>
<keyword evidence="12" id="KW-1185">Reference proteome</keyword>
<evidence type="ECO:0000259" key="10">
    <source>
        <dbReference type="Pfam" id="PF21694"/>
    </source>
</evidence>
<comment type="similarity">
    <text evidence="7">Belongs to the DNA polymerase HolA subunit family.</text>
</comment>
<evidence type="ECO:0000256" key="8">
    <source>
        <dbReference type="ARBA" id="ARBA00049244"/>
    </source>
</evidence>
<dbReference type="InterPro" id="IPR005790">
    <property type="entry name" value="DNA_polIII_delta"/>
</dbReference>
<evidence type="ECO:0000256" key="4">
    <source>
        <dbReference type="ARBA" id="ARBA00022695"/>
    </source>
</evidence>
<evidence type="ECO:0000256" key="7">
    <source>
        <dbReference type="ARBA" id="ARBA00034754"/>
    </source>
</evidence>
<organism evidence="11 12">
    <name type="scientific">Lapidilactobacillus gannanensis</name>
    <dbReference type="NCBI Taxonomy" id="2486002"/>
    <lineage>
        <taxon>Bacteria</taxon>
        <taxon>Bacillati</taxon>
        <taxon>Bacillota</taxon>
        <taxon>Bacilli</taxon>
        <taxon>Lactobacillales</taxon>
        <taxon>Lactobacillaceae</taxon>
        <taxon>Lapidilactobacillus</taxon>
    </lineage>
</organism>
<dbReference type="Pfam" id="PF06144">
    <property type="entry name" value="DNA_pol3_delta"/>
    <property type="match status" value="1"/>
</dbReference>
<comment type="catalytic activity">
    <reaction evidence="8">
        <text>DNA(n) + a 2'-deoxyribonucleoside 5'-triphosphate = DNA(n+1) + diphosphate</text>
        <dbReference type="Rhea" id="RHEA:22508"/>
        <dbReference type="Rhea" id="RHEA-COMP:17339"/>
        <dbReference type="Rhea" id="RHEA-COMP:17340"/>
        <dbReference type="ChEBI" id="CHEBI:33019"/>
        <dbReference type="ChEBI" id="CHEBI:61560"/>
        <dbReference type="ChEBI" id="CHEBI:173112"/>
        <dbReference type="EC" id="2.7.7.7"/>
    </reaction>
</comment>
<feature type="domain" description="DNA polymerase III delta N-terminal" evidence="9">
    <location>
        <begin position="27"/>
        <end position="149"/>
    </location>
</feature>
<dbReference type="Pfam" id="PF21694">
    <property type="entry name" value="DNA_pol3_delta_C"/>
    <property type="match status" value="1"/>
</dbReference>
<evidence type="ECO:0000256" key="3">
    <source>
        <dbReference type="ARBA" id="ARBA00022679"/>
    </source>
</evidence>
<dbReference type="Gene3D" id="3.40.50.300">
    <property type="entry name" value="P-loop containing nucleotide triphosphate hydrolases"/>
    <property type="match status" value="1"/>
</dbReference>
<dbReference type="EMBL" id="JBHTOH010000083">
    <property type="protein sequence ID" value="MFD1411605.1"/>
    <property type="molecule type" value="Genomic_DNA"/>
</dbReference>
<dbReference type="Gene3D" id="1.10.8.60">
    <property type="match status" value="1"/>
</dbReference>
<comment type="caution">
    <text evidence="11">The sequence shown here is derived from an EMBL/GenBank/DDBJ whole genome shotgun (WGS) entry which is preliminary data.</text>
</comment>
<reference evidence="12" key="1">
    <citation type="journal article" date="2019" name="Int. J. Syst. Evol. Microbiol.">
        <title>The Global Catalogue of Microorganisms (GCM) 10K type strain sequencing project: providing services to taxonomists for standard genome sequencing and annotation.</title>
        <authorList>
            <consortium name="The Broad Institute Genomics Platform"/>
            <consortium name="The Broad Institute Genome Sequencing Center for Infectious Disease"/>
            <person name="Wu L."/>
            <person name="Ma J."/>
        </authorList>
    </citation>
    <scope>NUCLEOTIDE SEQUENCE [LARGE SCALE GENOMIC DNA]</scope>
    <source>
        <strain evidence="12">CCM 8937</strain>
    </source>
</reference>
<protein>
    <recommendedName>
        <fullName evidence="2">DNA polymerase III subunit delta</fullName>
        <ecNumber evidence="1">2.7.7.7</ecNumber>
    </recommendedName>
</protein>
<keyword evidence="6" id="KW-0239">DNA-directed DNA polymerase</keyword>
<evidence type="ECO:0000313" key="12">
    <source>
        <dbReference type="Proteomes" id="UP001597191"/>
    </source>
</evidence>
<feature type="domain" description="DNA polymerase III delta subunit-like C-terminal" evidence="10">
    <location>
        <begin position="224"/>
        <end position="343"/>
    </location>
</feature>
<dbReference type="Gene3D" id="1.20.272.10">
    <property type="match status" value="1"/>
</dbReference>
<dbReference type="PANTHER" id="PTHR34388">
    <property type="entry name" value="DNA POLYMERASE III SUBUNIT DELTA"/>
    <property type="match status" value="1"/>
</dbReference>
<gene>
    <name evidence="11" type="primary">holA</name>
    <name evidence="11" type="ORF">ACFQ4R_08420</name>
</gene>
<accession>A0ABW4BPV0</accession>
<dbReference type="InterPro" id="IPR010372">
    <property type="entry name" value="DNA_pol3_delta_N"/>
</dbReference>
<proteinExistence type="inferred from homology"/>
<evidence type="ECO:0000259" key="9">
    <source>
        <dbReference type="Pfam" id="PF06144"/>
    </source>
</evidence>
<evidence type="ECO:0000313" key="11">
    <source>
        <dbReference type="EMBL" id="MFD1411605.1"/>
    </source>
</evidence>
<sequence length="347" mass="38807">MAKVVSQGISVAQLTKMDLTQLPPVCLVLGQEPVLLTQVQQYFEHLLPEAEAQMNFGRYDLTETNLAAALDDAASVPFFGDWRLVILTQPTFLTAAAPKNKLDQPVDLLSAYLKQPQPTTKLVIWADYEKLDERKKLTKLLKKTALTIDVSKLTGPAVSRTLTASAKQAQIKLAPDAQELLLHRVRDDYSQAYQQLEQLQLYAGPGQTITKAMVADLVAQIIDDNIFDLVAATLNHQLQSALQIYQKLLLNGAEPIALLALILTQVRLLLQTKIMQQAGFQQGSITQQLKVHPYRVKLALQQNRHFELAQLMQMYQELVTLDYHIKTGRAEKEQALALVITKFASRS</sequence>
<evidence type="ECO:0000256" key="1">
    <source>
        <dbReference type="ARBA" id="ARBA00012417"/>
    </source>
</evidence>
<evidence type="ECO:0000256" key="6">
    <source>
        <dbReference type="ARBA" id="ARBA00022932"/>
    </source>
</evidence>
<dbReference type="InterPro" id="IPR008921">
    <property type="entry name" value="DNA_pol3_clamp-load_cplx_C"/>
</dbReference>
<dbReference type="InterPro" id="IPR027417">
    <property type="entry name" value="P-loop_NTPase"/>
</dbReference>
<dbReference type="EC" id="2.7.7.7" evidence="1"/>
<keyword evidence="5" id="KW-0235">DNA replication</keyword>
<keyword evidence="3 11" id="KW-0808">Transferase</keyword>
<dbReference type="Proteomes" id="UP001597191">
    <property type="component" value="Unassembled WGS sequence"/>
</dbReference>
<evidence type="ECO:0000256" key="2">
    <source>
        <dbReference type="ARBA" id="ARBA00017703"/>
    </source>
</evidence>
<keyword evidence="4 11" id="KW-0548">Nucleotidyltransferase</keyword>
<name>A0ABW4BPV0_9LACO</name>
<dbReference type="SUPFAM" id="SSF52540">
    <property type="entry name" value="P-loop containing nucleoside triphosphate hydrolases"/>
    <property type="match status" value="1"/>
</dbReference>
<evidence type="ECO:0000256" key="5">
    <source>
        <dbReference type="ARBA" id="ARBA00022705"/>
    </source>
</evidence>
<dbReference type="NCBIfam" id="TIGR01128">
    <property type="entry name" value="holA"/>
    <property type="match status" value="1"/>
</dbReference>
<dbReference type="PANTHER" id="PTHR34388:SF1">
    <property type="entry name" value="DNA POLYMERASE III SUBUNIT DELTA"/>
    <property type="match status" value="1"/>
</dbReference>
<dbReference type="RefSeq" id="WP_125650580.1">
    <property type="nucleotide sequence ID" value="NZ_JBHTOH010000083.1"/>
</dbReference>
<dbReference type="GO" id="GO:0003887">
    <property type="term" value="F:DNA-directed DNA polymerase activity"/>
    <property type="evidence" value="ECO:0007669"/>
    <property type="project" value="UniProtKB-EC"/>
</dbReference>